<name>A0ACC0AZK2_CATRO</name>
<gene>
    <name evidence="1" type="ORF">M9H77_16177</name>
</gene>
<protein>
    <submittedName>
        <fullName evidence="1">Uncharacterized protein</fullName>
    </submittedName>
</protein>
<comment type="caution">
    <text evidence="1">The sequence shown here is derived from an EMBL/GenBank/DDBJ whole genome shotgun (WGS) entry which is preliminary data.</text>
</comment>
<dbReference type="EMBL" id="CM044704">
    <property type="protein sequence ID" value="KAI5666324.1"/>
    <property type="molecule type" value="Genomic_DNA"/>
</dbReference>
<proteinExistence type="predicted"/>
<evidence type="ECO:0000313" key="2">
    <source>
        <dbReference type="Proteomes" id="UP001060085"/>
    </source>
</evidence>
<keyword evidence="2" id="KW-1185">Reference proteome</keyword>
<reference evidence="2" key="1">
    <citation type="journal article" date="2023" name="Nat. Plants">
        <title>Single-cell RNA sequencing provides a high-resolution roadmap for understanding the multicellular compartmentation of specialized metabolism.</title>
        <authorList>
            <person name="Sun S."/>
            <person name="Shen X."/>
            <person name="Li Y."/>
            <person name="Li Y."/>
            <person name="Wang S."/>
            <person name="Li R."/>
            <person name="Zhang H."/>
            <person name="Shen G."/>
            <person name="Guo B."/>
            <person name="Wei J."/>
            <person name="Xu J."/>
            <person name="St-Pierre B."/>
            <person name="Chen S."/>
            <person name="Sun C."/>
        </authorList>
    </citation>
    <scope>NUCLEOTIDE SEQUENCE [LARGE SCALE GENOMIC DNA]</scope>
</reference>
<evidence type="ECO:0000313" key="1">
    <source>
        <dbReference type="EMBL" id="KAI5666324.1"/>
    </source>
</evidence>
<accession>A0ACC0AZK2</accession>
<sequence>MDTPDHLYVISNTFNLCIVFFARSESTTVLPHVSNMDGIAGTIYIGLIEELQHFIQIDILLSLQLVDGCSLPPLQVQWDYHRDIRVSGWAAPYHNRMADWVTRYREMYPPQRYVM</sequence>
<dbReference type="Proteomes" id="UP001060085">
    <property type="component" value="Linkage Group LG04"/>
</dbReference>
<organism evidence="1 2">
    <name type="scientific">Catharanthus roseus</name>
    <name type="common">Madagascar periwinkle</name>
    <name type="synonym">Vinca rosea</name>
    <dbReference type="NCBI Taxonomy" id="4058"/>
    <lineage>
        <taxon>Eukaryota</taxon>
        <taxon>Viridiplantae</taxon>
        <taxon>Streptophyta</taxon>
        <taxon>Embryophyta</taxon>
        <taxon>Tracheophyta</taxon>
        <taxon>Spermatophyta</taxon>
        <taxon>Magnoliopsida</taxon>
        <taxon>eudicotyledons</taxon>
        <taxon>Gunneridae</taxon>
        <taxon>Pentapetalae</taxon>
        <taxon>asterids</taxon>
        <taxon>lamiids</taxon>
        <taxon>Gentianales</taxon>
        <taxon>Apocynaceae</taxon>
        <taxon>Rauvolfioideae</taxon>
        <taxon>Vinceae</taxon>
        <taxon>Catharanthinae</taxon>
        <taxon>Catharanthus</taxon>
    </lineage>
</organism>